<dbReference type="VEuPathDB" id="GiardiaDB:QR46_1183"/>
<reference evidence="1 2" key="2">
    <citation type="journal article" date="2013" name="Genome Biol. Evol.">
        <title>Genome sequencing of Giardia lamblia genotypes A2 and B isolates (DH and GS) and comparative analysis with the genomes of genotypes A1 and E (WB and Pig).</title>
        <authorList>
            <person name="Adam R.D."/>
            <person name="Dahlstrom E.W."/>
            <person name="Martens C.A."/>
            <person name="Bruno D.P."/>
            <person name="Barbian K.D."/>
            <person name="Ricklefs S.M."/>
            <person name="Hernandez M.M."/>
            <person name="Narla N.P."/>
            <person name="Patel R.B."/>
            <person name="Porcella S.F."/>
            <person name="Nash T.E."/>
        </authorList>
    </citation>
    <scope>NUCLEOTIDE SEQUENCE [LARGE SCALE GENOMIC DNA]</scope>
    <source>
        <strain evidence="1 2">DH</strain>
    </source>
</reference>
<dbReference type="EMBL" id="AHGT01000004">
    <property type="protein sequence ID" value="ESU39302.1"/>
    <property type="molecule type" value="Genomic_DNA"/>
</dbReference>
<dbReference type="AlphaFoldDB" id="V6TLV2"/>
<evidence type="ECO:0000313" key="1">
    <source>
        <dbReference type="EMBL" id="ESU39302.1"/>
    </source>
</evidence>
<protein>
    <submittedName>
        <fullName evidence="1">Uncharacterized protein</fullName>
    </submittedName>
</protein>
<dbReference type="VEuPathDB" id="GiardiaDB:GL50581_54"/>
<dbReference type="VEuPathDB" id="GiardiaDB:GL50803_0021485"/>
<dbReference type="Proteomes" id="UP000018320">
    <property type="component" value="Unassembled WGS sequence"/>
</dbReference>
<accession>V6TLV2</accession>
<comment type="caution">
    <text evidence="1">The sequence shown here is derived from an EMBL/GenBank/DDBJ whole genome shotgun (WGS) entry which is preliminary data.</text>
</comment>
<organism evidence="1 2">
    <name type="scientific">Giardia intestinalis</name>
    <name type="common">Giardia lamblia</name>
    <dbReference type="NCBI Taxonomy" id="5741"/>
    <lineage>
        <taxon>Eukaryota</taxon>
        <taxon>Metamonada</taxon>
        <taxon>Diplomonadida</taxon>
        <taxon>Hexamitidae</taxon>
        <taxon>Giardiinae</taxon>
        <taxon>Giardia</taxon>
    </lineage>
</organism>
<gene>
    <name evidence="1" type="ORF">DHA2_151047</name>
</gene>
<dbReference type="VEuPathDB" id="GiardiaDB:DHA2_151047"/>
<sequence>MALLETTGALASKVGFDVYCALCNEKFSYSMKLHNLCQHAILCHGIRVFEDLLRYFNGKPILRASDLLCGQCYNIYGPNTRHFSTEHKINDRYYCKLCNFTTTQLSLYRTHTHMLKYNATWCTGCNKFLARSNWLSSHFRICPGRLLGYKRDYEIANDHASTEIHSNTIELKPKPYVFPNYGCEETLQTLKGFKFIDKACGSQMKWWSCRLCSKPPSIKCRACSTSYCATCQQVDPYLCTKMVCMRCYMHAYSVWNDPVLVFTKGLFGILSGFTRPRNSTSLRNSRGLAMHGPYAAKAGAIVSEALALAVPLDRLNIPYGLERLVEATQYDDNGMPCFLADFGPYVFFAGSVMVPPLYFARDSPDPMCRLEVTLLAGLNIGYPVAVVTLRAVKDFAIGRNKVREITIRRQCLTEYPWRGAARFCLDPILAIPPQHKPTELPPDTPCPRSAFSQYFAGKSPFGEPKESLVSIQ</sequence>
<name>V6TLV2_GIAIN</name>
<proteinExistence type="predicted"/>
<evidence type="ECO:0000313" key="2">
    <source>
        <dbReference type="Proteomes" id="UP000018320"/>
    </source>
</evidence>
<reference evidence="2" key="1">
    <citation type="submission" date="2012-02" db="EMBL/GenBank/DDBJ databases">
        <title>Genome sequencing of Giardia lamblia Genotypes A2 and B isolates (DH and GS) and comparative analysis with the genomes of Genotypes A1 and E (WB and Pig).</title>
        <authorList>
            <person name="Adam R."/>
            <person name="Dahlstrom E."/>
            <person name="Martens C."/>
            <person name="Bruno D."/>
            <person name="Barbian K."/>
            <person name="Porcella S.F."/>
            <person name="Nash T."/>
        </authorList>
    </citation>
    <scope>NUCLEOTIDE SEQUENCE</scope>
    <source>
        <strain evidence="2">DH</strain>
    </source>
</reference>